<name>A0A2I1G3U6_9GLOM</name>
<dbReference type="VEuPathDB" id="FungiDB:FUN_005431"/>
<gene>
    <name evidence="3" type="ORF">RhiirA4_454866</name>
</gene>
<protein>
    <recommendedName>
        <fullName evidence="1">Phosphatidylglycerol/phosphatidylinositol transfer protein</fullName>
    </recommendedName>
</protein>
<reference evidence="3 4" key="1">
    <citation type="submission" date="2015-10" db="EMBL/GenBank/DDBJ databases">
        <title>Genome analyses suggest a sexual origin of heterokaryosis in a supposedly ancient asexual fungus.</title>
        <authorList>
            <person name="Ropars J."/>
            <person name="Sedzielewska K."/>
            <person name="Noel J."/>
            <person name="Charron P."/>
            <person name="Farinelli L."/>
            <person name="Marton T."/>
            <person name="Kruger M."/>
            <person name="Pelin A."/>
            <person name="Brachmann A."/>
            <person name="Corradi N."/>
        </authorList>
    </citation>
    <scope>NUCLEOTIDE SEQUENCE [LARGE SCALE GENOMIC DNA]</scope>
    <source>
        <strain evidence="3 4">A4</strain>
    </source>
</reference>
<dbReference type="Pfam" id="PF02221">
    <property type="entry name" value="E1_DerP2_DerF2"/>
    <property type="match status" value="1"/>
</dbReference>
<dbReference type="EMBL" id="LLXI01000143">
    <property type="protein sequence ID" value="PKY41312.1"/>
    <property type="molecule type" value="Genomic_DNA"/>
</dbReference>
<dbReference type="Proteomes" id="UP000234323">
    <property type="component" value="Unassembled WGS sequence"/>
</dbReference>
<accession>A0A2I1G3U6</accession>
<dbReference type="OrthoDB" id="6409159at2759"/>
<dbReference type="InterPro" id="IPR014756">
    <property type="entry name" value="Ig_E-set"/>
</dbReference>
<organism evidence="3 4">
    <name type="scientific">Rhizophagus irregularis</name>
    <dbReference type="NCBI Taxonomy" id="588596"/>
    <lineage>
        <taxon>Eukaryota</taxon>
        <taxon>Fungi</taxon>
        <taxon>Fungi incertae sedis</taxon>
        <taxon>Mucoromycota</taxon>
        <taxon>Glomeromycotina</taxon>
        <taxon>Glomeromycetes</taxon>
        <taxon>Glomerales</taxon>
        <taxon>Glomeraceae</taxon>
        <taxon>Rhizophagus</taxon>
    </lineage>
</organism>
<evidence type="ECO:0000256" key="1">
    <source>
        <dbReference type="ARBA" id="ARBA00016056"/>
    </source>
</evidence>
<comment type="caution">
    <text evidence="3">The sequence shown here is derived from an EMBL/GenBank/DDBJ whole genome shotgun (WGS) entry which is preliminary data.</text>
</comment>
<dbReference type="SUPFAM" id="SSF81296">
    <property type="entry name" value="E set domains"/>
    <property type="match status" value="1"/>
</dbReference>
<feature type="domain" description="MD-2-related lipid-recognition" evidence="2">
    <location>
        <begin position="21"/>
        <end position="83"/>
    </location>
</feature>
<evidence type="ECO:0000313" key="4">
    <source>
        <dbReference type="Proteomes" id="UP000234323"/>
    </source>
</evidence>
<dbReference type="AlphaFoldDB" id="A0A2I1G3U6"/>
<proteinExistence type="predicted"/>
<sequence>MKKDIVAGDWVSITFFDVAKQPIEDTHWLDICTIPGVTCPIKAGTAFSTTQKYTAPKELPQSYVIVIATGHGQGFEAKPIACSVAFIGGSESSAVSADLNVWGFL</sequence>
<evidence type="ECO:0000259" key="2">
    <source>
        <dbReference type="Pfam" id="PF02221"/>
    </source>
</evidence>
<evidence type="ECO:0000313" key="3">
    <source>
        <dbReference type="EMBL" id="PKY41312.1"/>
    </source>
</evidence>
<keyword evidence="4" id="KW-1185">Reference proteome</keyword>
<dbReference type="InterPro" id="IPR003172">
    <property type="entry name" value="ML_dom"/>
</dbReference>